<protein>
    <recommendedName>
        <fullName evidence="4">Enoyl-CoA hydratase</fullName>
    </recommendedName>
</protein>
<dbReference type="AlphaFoldDB" id="A0A3E1KAF5"/>
<dbReference type="InterPro" id="IPR051683">
    <property type="entry name" value="Enoyl-CoA_Hydratase/Isomerase"/>
</dbReference>
<gene>
    <name evidence="2" type="ORF">DZC52_05400</name>
</gene>
<evidence type="ECO:0008006" key="4">
    <source>
        <dbReference type="Google" id="ProtNLM"/>
    </source>
</evidence>
<dbReference type="RefSeq" id="WP_116650100.1">
    <property type="nucleotide sequence ID" value="NZ_QUZK01000022.1"/>
</dbReference>
<dbReference type="GO" id="GO:0003824">
    <property type="term" value="F:catalytic activity"/>
    <property type="evidence" value="ECO:0007669"/>
    <property type="project" value="UniProtKB-ARBA"/>
</dbReference>
<sequence length="264" mass="28243">MTDLLKLDIDNRGVATVTLNRPEVHNAFNAELVAELSATFDKVAAEGARAMILTGEGHSFSAGADLNWMRSMAEGSEAENRDDAKRLAAMLRKLDQLPCPTVARVNGHAFGGGVGLIACCDLAVALETAKFGLTEVRLGLAPATIAPFVIPRIGVNNARHYMLTGERIDAERAVRIGLVSDTVPTGQLDGHVDDLIKLLLAGGPHAQAHCKELIHTIASGRHDEAETDRRTSELIAALRVSREGQEGLNAFLEKRKPSWVAGDS</sequence>
<keyword evidence="3" id="KW-1185">Reference proteome</keyword>
<dbReference type="OrthoDB" id="9807606at2"/>
<dbReference type="InterPro" id="IPR014748">
    <property type="entry name" value="Enoyl-CoA_hydra_C"/>
</dbReference>
<dbReference type="EMBL" id="QUZK01000022">
    <property type="protein sequence ID" value="RFF31252.1"/>
    <property type="molecule type" value="Genomic_DNA"/>
</dbReference>
<comment type="caution">
    <text evidence="2">The sequence shown here is derived from an EMBL/GenBank/DDBJ whole genome shotgun (WGS) entry which is preliminary data.</text>
</comment>
<dbReference type="PANTHER" id="PTHR42964:SF1">
    <property type="entry name" value="POLYKETIDE BIOSYNTHESIS ENOYL-COA HYDRATASE PKSH-RELATED"/>
    <property type="match status" value="1"/>
</dbReference>
<reference evidence="2 3" key="1">
    <citation type="submission" date="2018-08" db="EMBL/GenBank/DDBJ databases">
        <title>Wenzhouxiangella salilacus sp. nov., a novel bacterium isolated from a saline lake in Xinjiang Province, China.</title>
        <authorList>
            <person name="Han S."/>
        </authorList>
    </citation>
    <scope>NUCLEOTIDE SEQUENCE [LARGE SCALE GENOMIC DNA]</scope>
    <source>
        <strain evidence="2 3">XDB06</strain>
    </source>
</reference>
<comment type="similarity">
    <text evidence="1">Belongs to the enoyl-CoA hydratase/isomerase family.</text>
</comment>
<dbReference type="InterPro" id="IPR029045">
    <property type="entry name" value="ClpP/crotonase-like_dom_sf"/>
</dbReference>
<dbReference type="SUPFAM" id="SSF52096">
    <property type="entry name" value="ClpP/crotonase"/>
    <property type="match status" value="1"/>
</dbReference>
<dbReference type="GO" id="GO:0008300">
    <property type="term" value="P:isoprenoid catabolic process"/>
    <property type="evidence" value="ECO:0007669"/>
    <property type="project" value="TreeGrafter"/>
</dbReference>
<dbReference type="PANTHER" id="PTHR42964">
    <property type="entry name" value="ENOYL-COA HYDRATASE"/>
    <property type="match status" value="1"/>
</dbReference>
<name>A0A3E1KAF5_9GAMM</name>
<dbReference type="Gene3D" id="1.10.12.10">
    <property type="entry name" value="Lyase 2-enoyl-coa Hydratase, Chain A, domain 2"/>
    <property type="match status" value="1"/>
</dbReference>
<dbReference type="Proteomes" id="UP000260351">
    <property type="component" value="Unassembled WGS sequence"/>
</dbReference>
<dbReference type="InterPro" id="IPR001753">
    <property type="entry name" value="Enoyl-CoA_hydra/iso"/>
</dbReference>
<evidence type="ECO:0000313" key="2">
    <source>
        <dbReference type="EMBL" id="RFF31252.1"/>
    </source>
</evidence>
<dbReference type="CDD" id="cd06558">
    <property type="entry name" value="crotonase-like"/>
    <property type="match status" value="1"/>
</dbReference>
<evidence type="ECO:0000256" key="1">
    <source>
        <dbReference type="ARBA" id="ARBA00005254"/>
    </source>
</evidence>
<organism evidence="2 3">
    <name type="scientific">Wenzhouxiangella sediminis</name>
    <dbReference type="NCBI Taxonomy" id="1792836"/>
    <lineage>
        <taxon>Bacteria</taxon>
        <taxon>Pseudomonadati</taxon>
        <taxon>Pseudomonadota</taxon>
        <taxon>Gammaproteobacteria</taxon>
        <taxon>Chromatiales</taxon>
        <taxon>Wenzhouxiangellaceae</taxon>
        <taxon>Wenzhouxiangella</taxon>
    </lineage>
</organism>
<evidence type="ECO:0000313" key="3">
    <source>
        <dbReference type="Proteomes" id="UP000260351"/>
    </source>
</evidence>
<accession>A0A3E1KAF5</accession>
<proteinExistence type="inferred from homology"/>
<dbReference type="Pfam" id="PF00378">
    <property type="entry name" value="ECH_1"/>
    <property type="match status" value="1"/>
</dbReference>
<dbReference type="Gene3D" id="3.90.226.10">
    <property type="entry name" value="2-enoyl-CoA Hydratase, Chain A, domain 1"/>
    <property type="match status" value="1"/>
</dbReference>